<evidence type="ECO:0000256" key="5">
    <source>
        <dbReference type="ARBA" id="ARBA00022694"/>
    </source>
</evidence>
<proteinExistence type="inferred from homology"/>
<reference evidence="14 15" key="1">
    <citation type="submission" date="2016-10" db="EMBL/GenBank/DDBJ databases">
        <authorList>
            <person name="Varghese N."/>
            <person name="Submissions S."/>
        </authorList>
    </citation>
    <scope>NUCLEOTIDE SEQUENCE [LARGE SCALE GENOMIC DNA]</scope>
    <source>
        <strain evidence="14 15">WC1T17</strain>
    </source>
</reference>
<protein>
    <recommendedName>
        <fullName evidence="10">tRNA dimethylallyltransferase</fullName>
        <ecNumber evidence="10">2.5.1.75</ecNumber>
    </recommendedName>
    <alternativeName>
        <fullName evidence="10">Dimethylallyl diphosphate:tRNA dimethylallyltransferase</fullName>
        <shortName evidence="10">DMAPP:tRNA dimethylallyltransferase</shortName>
        <shortName evidence="10">DMATase</shortName>
    </alternativeName>
    <alternativeName>
        <fullName evidence="10">Isopentenyl-diphosphate:tRNA isopentenyltransferase</fullName>
        <shortName evidence="10">IPP transferase</shortName>
        <shortName evidence="10">IPPT</shortName>
        <shortName evidence="10">IPTase</shortName>
    </alternativeName>
</protein>
<dbReference type="EC" id="2.5.1.75" evidence="10"/>
<evidence type="ECO:0000256" key="6">
    <source>
        <dbReference type="ARBA" id="ARBA00022741"/>
    </source>
</evidence>
<evidence type="ECO:0000256" key="10">
    <source>
        <dbReference type="HAMAP-Rule" id="MF_00185"/>
    </source>
</evidence>
<comment type="cofactor">
    <cofactor evidence="1 10">
        <name>Mg(2+)</name>
        <dbReference type="ChEBI" id="CHEBI:18420"/>
    </cofactor>
</comment>
<keyword evidence="4 10" id="KW-0808">Transferase</keyword>
<evidence type="ECO:0000256" key="9">
    <source>
        <dbReference type="ARBA" id="ARBA00049563"/>
    </source>
</evidence>
<dbReference type="HAMAP" id="MF_00185">
    <property type="entry name" value="IPP_trans"/>
    <property type="match status" value="1"/>
</dbReference>
<feature type="binding site" evidence="10">
    <location>
        <begin position="10"/>
        <end position="17"/>
    </location>
    <ligand>
        <name>ATP</name>
        <dbReference type="ChEBI" id="CHEBI:30616"/>
    </ligand>
</feature>
<feature type="site" description="Interaction with substrate tRNA" evidence="10">
    <location>
        <position position="125"/>
    </location>
</feature>
<dbReference type="InterPro" id="IPR027417">
    <property type="entry name" value="P-loop_NTPase"/>
</dbReference>
<sequence length="306" mass="34582">MKQKLLVIVGPTAVGKTALSIQLAQKYQGQVISGDSMQVYQKLDIGTAKITPSEMQGVKHYLLDILDVKQRFSCASFITQATQAADKINTHGFLPILCGGTGFYVQALLDGFQLGRDQQASEKVRHKWHDYAKEHGQKALWDKLNEIDPVAAKKIPLANELRVVRALEVYEKTGQLFSNQADHDEKFDALVIGLTTNRQLLYDRINHRVDVMVEQGLLNEAKMLYAAGGMSLPAGKGIGYKEFYPYFAGEITLDEAIATVKKNSRHYAKRQLTWFRNKMDVNWFDLILHPEQITQIEALVSQWLTR</sequence>
<comment type="caution">
    <text evidence="10">Lacks conserved residue(s) required for the propagation of feature annotation.</text>
</comment>
<evidence type="ECO:0000256" key="7">
    <source>
        <dbReference type="ARBA" id="ARBA00022840"/>
    </source>
</evidence>
<dbReference type="NCBIfam" id="TIGR00174">
    <property type="entry name" value="miaA"/>
    <property type="match status" value="1"/>
</dbReference>
<dbReference type="Gene3D" id="3.40.50.300">
    <property type="entry name" value="P-loop containing nucleotide triphosphate hydrolases"/>
    <property type="match status" value="1"/>
</dbReference>
<dbReference type="SUPFAM" id="SSF52540">
    <property type="entry name" value="P-loop containing nucleoside triphosphate hydrolases"/>
    <property type="match status" value="1"/>
</dbReference>
<keyword evidence="6 10" id="KW-0547">Nucleotide-binding</keyword>
<keyword evidence="8 10" id="KW-0460">Magnesium</keyword>
<comment type="subunit">
    <text evidence="10">Monomer.</text>
</comment>
<dbReference type="PANTHER" id="PTHR11088">
    <property type="entry name" value="TRNA DIMETHYLALLYLTRANSFERASE"/>
    <property type="match status" value="1"/>
</dbReference>
<name>A0ABY1ABP1_9LACO</name>
<organism evidence="14 15">
    <name type="scientific">Ligilactobacillus ruminis</name>
    <dbReference type="NCBI Taxonomy" id="1623"/>
    <lineage>
        <taxon>Bacteria</taxon>
        <taxon>Bacillati</taxon>
        <taxon>Bacillota</taxon>
        <taxon>Bacilli</taxon>
        <taxon>Lactobacillales</taxon>
        <taxon>Lactobacillaceae</taxon>
        <taxon>Ligilactobacillus</taxon>
    </lineage>
</organism>
<evidence type="ECO:0000256" key="8">
    <source>
        <dbReference type="ARBA" id="ARBA00022842"/>
    </source>
</evidence>
<dbReference type="InterPro" id="IPR039657">
    <property type="entry name" value="Dimethylallyltransferase"/>
</dbReference>
<dbReference type="Proteomes" id="UP000182089">
    <property type="component" value="Unassembled WGS sequence"/>
</dbReference>
<evidence type="ECO:0000256" key="1">
    <source>
        <dbReference type="ARBA" id="ARBA00001946"/>
    </source>
</evidence>
<evidence type="ECO:0000256" key="2">
    <source>
        <dbReference type="ARBA" id="ARBA00003213"/>
    </source>
</evidence>
<evidence type="ECO:0000256" key="11">
    <source>
        <dbReference type="RuleBase" id="RU003783"/>
    </source>
</evidence>
<feature type="binding site" evidence="10">
    <location>
        <begin position="12"/>
        <end position="17"/>
    </location>
    <ligand>
        <name>substrate</name>
    </ligand>
</feature>
<comment type="caution">
    <text evidence="14">The sequence shown here is derived from an EMBL/GenBank/DDBJ whole genome shotgun (WGS) entry which is preliminary data.</text>
</comment>
<comment type="similarity">
    <text evidence="3 10 13">Belongs to the IPP transferase family.</text>
</comment>
<feature type="site" description="Interaction with substrate tRNA" evidence="10">
    <location>
        <position position="101"/>
    </location>
</feature>
<evidence type="ECO:0000313" key="15">
    <source>
        <dbReference type="Proteomes" id="UP000182089"/>
    </source>
</evidence>
<evidence type="ECO:0000313" key="14">
    <source>
        <dbReference type="EMBL" id="SEM67273.1"/>
    </source>
</evidence>
<evidence type="ECO:0000256" key="4">
    <source>
        <dbReference type="ARBA" id="ARBA00022679"/>
    </source>
</evidence>
<comment type="catalytic activity">
    <reaction evidence="9 10 11">
        <text>adenosine(37) in tRNA + dimethylallyl diphosphate = N(6)-dimethylallyladenosine(37) in tRNA + diphosphate</text>
        <dbReference type="Rhea" id="RHEA:26482"/>
        <dbReference type="Rhea" id="RHEA-COMP:10162"/>
        <dbReference type="Rhea" id="RHEA-COMP:10375"/>
        <dbReference type="ChEBI" id="CHEBI:33019"/>
        <dbReference type="ChEBI" id="CHEBI:57623"/>
        <dbReference type="ChEBI" id="CHEBI:74411"/>
        <dbReference type="ChEBI" id="CHEBI:74415"/>
        <dbReference type="EC" id="2.5.1.75"/>
    </reaction>
</comment>
<dbReference type="Gene3D" id="1.10.20.140">
    <property type="match status" value="1"/>
</dbReference>
<evidence type="ECO:0000256" key="13">
    <source>
        <dbReference type="RuleBase" id="RU003785"/>
    </source>
</evidence>
<evidence type="ECO:0000256" key="12">
    <source>
        <dbReference type="RuleBase" id="RU003784"/>
    </source>
</evidence>
<accession>A0ABY1ABP1</accession>
<feature type="region of interest" description="Interaction with substrate tRNA" evidence="10">
    <location>
        <begin position="35"/>
        <end position="38"/>
    </location>
</feature>
<dbReference type="EMBL" id="FOCC01000006">
    <property type="protein sequence ID" value="SEM67273.1"/>
    <property type="molecule type" value="Genomic_DNA"/>
</dbReference>
<dbReference type="Pfam" id="PF01715">
    <property type="entry name" value="IPPT"/>
    <property type="match status" value="1"/>
</dbReference>
<keyword evidence="5 10" id="KW-0819">tRNA processing</keyword>
<evidence type="ECO:0000256" key="3">
    <source>
        <dbReference type="ARBA" id="ARBA00005842"/>
    </source>
</evidence>
<gene>
    <name evidence="10" type="primary">miaA</name>
    <name evidence="14" type="ORF">SAMN05216431_106112</name>
</gene>
<keyword evidence="7 10" id="KW-0067">ATP-binding</keyword>
<comment type="function">
    <text evidence="2 10 12">Catalyzes the transfer of a dimethylallyl group onto the adenine at position 37 in tRNAs that read codons beginning with uridine, leading to the formation of N6-(dimethylallyl)adenosine (i(6)A).</text>
</comment>
<dbReference type="PANTHER" id="PTHR11088:SF60">
    <property type="entry name" value="TRNA DIMETHYLALLYLTRANSFERASE"/>
    <property type="match status" value="1"/>
</dbReference>
<dbReference type="InterPro" id="IPR018022">
    <property type="entry name" value="IPT"/>
</dbReference>